<reference evidence="3 4" key="1">
    <citation type="submission" date="2023-03" db="EMBL/GenBank/DDBJ databases">
        <title>Genome sequence of Lichtheimia ornata CBS 291.66.</title>
        <authorList>
            <person name="Mohabir J.T."/>
            <person name="Shea T.P."/>
            <person name="Kurbessoian T."/>
            <person name="Berby B."/>
            <person name="Fontaine J."/>
            <person name="Livny J."/>
            <person name="Gnirke A."/>
            <person name="Stajich J.E."/>
            <person name="Cuomo C.A."/>
        </authorList>
    </citation>
    <scope>NUCLEOTIDE SEQUENCE [LARGE SCALE GENOMIC DNA]</scope>
    <source>
        <strain evidence="3">CBS 291.66</strain>
    </source>
</reference>
<proteinExistence type="inferred from homology"/>
<name>A0AAD7UUH2_9FUNG</name>
<evidence type="ECO:0000256" key="1">
    <source>
        <dbReference type="ARBA" id="ARBA00023186"/>
    </source>
</evidence>
<dbReference type="AlphaFoldDB" id="A0AAD7UUH2"/>
<accession>A0AAD7UUH2</accession>
<dbReference type="EMBL" id="JARTCD010000073">
    <property type="protein sequence ID" value="KAJ8653697.1"/>
    <property type="molecule type" value="Genomic_DNA"/>
</dbReference>
<dbReference type="Pfam" id="PF05348">
    <property type="entry name" value="UMP1"/>
    <property type="match status" value="1"/>
</dbReference>
<dbReference type="RefSeq" id="XP_058338611.1">
    <property type="nucleotide sequence ID" value="XM_058490598.1"/>
</dbReference>
<dbReference type="GO" id="GO:0043248">
    <property type="term" value="P:proteasome assembly"/>
    <property type="evidence" value="ECO:0007669"/>
    <property type="project" value="InterPro"/>
</dbReference>
<dbReference type="GO" id="GO:0005737">
    <property type="term" value="C:cytoplasm"/>
    <property type="evidence" value="ECO:0007669"/>
    <property type="project" value="TreeGrafter"/>
</dbReference>
<dbReference type="Proteomes" id="UP001234581">
    <property type="component" value="Unassembled WGS sequence"/>
</dbReference>
<sequence length="207" mass="23835">MGYFTLWMRYVRCNVLVARITDIGVEKSARGRTPEFQPRSALINPTTRKLLWYPLTPASTPFDNMSFRIAPAVHPENNTKSTIDTTHAELGGHDALRYGTRSIKTEVLPGHPLEQRLDQWQESQWELKLNMARQVHGMHAPIKMMMEKEIVSKRQRMPVMPSSNLHLDILMGKDESIDFEDFLNDPNMSTDILDIHGAMEHKLKLKV</sequence>
<evidence type="ECO:0000313" key="4">
    <source>
        <dbReference type="Proteomes" id="UP001234581"/>
    </source>
</evidence>
<dbReference type="InterPro" id="IPR008012">
    <property type="entry name" value="Ump1"/>
</dbReference>
<comment type="caution">
    <text evidence="3">The sequence shown here is derived from an EMBL/GenBank/DDBJ whole genome shotgun (WGS) entry which is preliminary data.</text>
</comment>
<keyword evidence="4" id="KW-1185">Reference proteome</keyword>
<evidence type="ECO:0000313" key="3">
    <source>
        <dbReference type="EMBL" id="KAJ8653697.1"/>
    </source>
</evidence>
<dbReference type="PANTHER" id="PTHR12828">
    <property type="entry name" value="PROTEASOME MATURATION PROTEIN UMP1"/>
    <property type="match status" value="1"/>
</dbReference>
<evidence type="ECO:0008006" key="5">
    <source>
        <dbReference type="Google" id="ProtNLM"/>
    </source>
</evidence>
<keyword evidence="1" id="KW-0143">Chaperone</keyword>
<comment type="similarity">
    <text evidence="2">Belongs to the POMP/UMP1 family.</text>
</comment>
<evidence type="ECO:0000256" key="2">
    <source>
        <dbReference type="ARBA" id="ARBA00043974"/>
    </source>
</evidence>
<dbReference type="GeneID" id="83218022"/>
<dbReference type="GO" id="GO:0005634">
    <property type="term" value="C:nucleus"/>
    <property type="evidence" value="ECO:0007669"/>
    <property type="project" value="TreeGrafter"/>
</dbReference>
<protein>
    <recommendedName>
        <fullName evidence="5">Proteasome maturation factor UMP1</fullName>
    </recommendedName>
</protein>
<dbReference type="PANTHER" id="PTHR12828:SF3">
    <property type="entry name" value="PROTEASOME MATURATION PROTEIN"/>
    <property type="match status" value="1"/>
</dbReference>
<gene>
    <name evidence="3" type="ORF">O0I10_010619</name>
</gene>
<organism evidence="3 4">
    <name type="scientific">Lichtheimia ornata</name>
    <dbReference type="NCBI Taxonomy" id="688661"/>
    <lineage>
        <taxon>Eukaryota</taxon>
        <taxon>Fungi</taxon>
        <taxon>Fungi incertae sedis</taxon>
        <taxon>Mucoromycota</taxon>
        <taxon>Mucoromycotina</taxon>
        <taxon>Mucoromycetes</taxon>
        <taxon>Mucorales</taxon>
        <taxon>Lichtheimiaceae</taxon>
        <taxon>Lichtheimia</taxon>
    </lineage>
</organism>